<reference evidence="2 3" key="1">
    <citation type="submission" date="2024-01" db="EMBL/GenBank/DDBJ databases">
        <title>The genomes of 5 underutilized Papilionoideae crops provide insights into root nodulation and disease resistanc.</title>
        <authorList>
            <person name="Jiang F."/>
        </authorList>
    </citation>
    <scope>NUCLEOTIDE SEQUENCE [LARGE SCALE GENOMIC DNA]</scope>
    <source>
        <strain evidence="2">LVBAO_FW01</strain>
        <tissue evidence="2">Leaves</tissue>
    </source>
</reference>
<dbReference type="Proteomes" id="UP001367508">
    <property type="component" value="Unassembled WGS sequence"/>
</dbReference>
<evidence type="ECO:0000313" key="2">
    <source>
        <dbReference type="EMBL" id="KAK7329142.1"/>
    </source>
</evidence>
<dbReference type="AlphaFoldDB" id="A0AAN9L498"/>
<feature type="region of interest" description="Disordered" evidence="1">
    <location>
        <begin position="1"/>
        <end position="29"/>
    </location>
</feature>
<sequence>MGNGASRGWVSHSSSSSPTPRVHPHPRPRPVLVPARFRILNPIPVLAWVRRNPPCTRPRPGDTLLGKQLWEATFQVELRVQFCL</sequence>
<evidence type="ECO:0000313" key="3">
    <source>
        <dbReference type="Proteomes" id="UP001367508"/>
    </source>
</evidence>
<accession>A0AAN9L498</accession>
<name>A0AAN9L498_CANGL</name>
<gene>
    <name evidence="2" type="ORF">VNO77_23288</name>
</gene>
<evidence type="ECO:0000256" key="1">
    <source>
        <dbReference type="SAM" id="MobiDB-lite"/>
    </source>
</evidence>
<comment type="caution">
    <text evidence="2">The sequence shown here is derived from an EMBL/GenBank/DDBJ whole genome shotgun (WGS) entry which is preliminary data.</text>
</comment>
<dbReference type="EMBL" id="JAYMYQ010000005">
    <property type="protein sequence ID" value="KAK7329142.1"/>
    <property type="molecule type" value="Genomic_DNA"/>
</dbReference>
<protein>
    <submittedName>
        <fullName evidence="2">Uncharacterized protein</fullName>
    </submittedName>
</protein>
<feature type="compositionally biased region" description="Low complexity" evidence="1">
    <location>
        <begin position="10"/>
        <end position="20"/>
    </location>
</feature>
<keyword evidence="3" id="KW-1185">Reference proteome</keyword>
<proteinExistence type="predicted"/>
<organism evidence="2 3">
    <name type="scientific">Canavalia gladiata</name>
    <name type="common">Sword bean</name>
    <name type="synonym">Dolichos gladiatus</name>
    <dbReference type="NCBI Taxonomy" id="3824"/>
    <lineage>
        <taxon>Eukaryota</taxon>
        <taxon>Viridiplantae</taxon>
        <taxon>Streptophyta</taxon>
        <taxon>Embryophyta</taxon>
        <taxon>Tracheophyta</taxon>
        <taxon>Spermatophyta</taxon>
        <taxon>Magnoliopsida</taxon>
        <taxon>eudicotyledons</taxon>
        <taxon>Gunneridae</taxon>
        <taxon>Pentapetalae</taxon>
        <taxon>rosids</taxon>
        <taxon>fabids</taxon>
        <taxon>Fabales</taxon>
        <taxon>Fabaceae</taxon>
        <taxon>Papilionoideae</taxon>
        <taxon>50 kb inversion clade</taxon>
        <taxon>NPAAA clade</taxon>
        <taxon>indigoferoid/millettioid clade</taxon>
        <taxon>Phaseoleae</taxon>
        <taxon>Canavalia</taxon>
    </lineage>
</organism>